<proteinExistence type="predicted"/>
<evidence type="ECO:0000259" key="16">
    <source>
        <dbReference type="PROSITE" id="PS50885"/>
    </source>
</evidence>
<keyword evidence="5" id="KW-0597">Phosphoprotein</keyword>
<dbReference type="FunFam" id="1.10.287.130:FF:000001">
    <property type="entry name" value="Two-component sensor histidine kinase"/>
    <property type="match status" value="1"/>
</dbReference>
<evidence type="ECO:0000256" key="11">
    <source>
        <dbReference type="ARBA" id="ARBA00022989"/>
    </source>
</evidence>
<dbReference type="Gene3D" id="1.10.287.130">
    <property type="match status" value="1"/>
</dbReference>
<dbReference type="InterPro" id="IPR050398">
    <property type="entry name" value="HssS/ArlS-like"/>
</dbReference>
<dbReference type="Pfam" id="PF00512">
    <property type="entry name" value="HisKA"/>
    <property type="match status" value="1"/>
</dbReference>
<feature type="domain" description="HAMP" evidence="16">
    <location>
        <begin position="194"/>
        <end position="248"/>
    </location>
</feature>
<evidence type="ECO:0000256" key="12">
    <source>
        <dbReference type="ARBA" id="ARBA00023012"/>
    </source>
</evidence>
<dbReference type="Gene3D" id="6.10.340.10">
    <property type="match status" value="1"/>
</dbReference>
<evidence type="ECO:0000256" key="2">
    <source>
        <dbReference type="ARBA" id="ARBA00004651"/>
    </source>
</evidence>
<dbReference type="AlphaFoldDB" id="A0A9D1KJW8"/>
<dbReference type="InterPro" id="IPR003661">
    <property type="entry name" value="HisK_dim/P_dom"/>
</dbReference>
<dbReference type="PROSITE" id="PS50885">
    <property type="entry name" value="HAMP"/>
    <property type="match status" value="1"/>
</dbReference>
<keyword evidence="9 17" id="KW-0418">Kinase</keyword>
<dbReference type="InterPro" id="IPR036890">
    <property type="entry name" value="HATPase_C_sf"/>
</dbReference>
<dbReference type="SMART" id="SM00388">
    <property type="entry name" value="HisKA"/>
    <property type="match status" value="1"/>
</dbReference>
<sequence length="474" mass="52803">MNSLSIRLKITLWFAAALFIVIAMTYAVILSVSREVIQKTVRDTLLETVENNVDEIEYYKDITGIDLNTETDHFIIYKDGYLEVDDDFLDEVNEVYTALYSSDGTLMYGENPLAMELAGMEFSDSVVRTRTVGGELFYIFDRELTGPGLGGLWLRGVVSELQGNLQMHEISVLSLIILPVILLVAIVGGYLIAGRMLRPINNITETANMIGRGGDLKQRIEVKKGNDELHRLAESFNEMIGRLDAAFEAERQFTSDASHELRTPMSVIMAQCEYSLDETRTQEEYQNALGVIKRQGRKMSRLINDMLDFVRLERHSGCYAMEKTNLSELVSSVCQDMALIGEKGIKLSCIQGDNITACVCPELINRLLTNIISNAYRYGNENGSIKVELSEDENCIRLSVADDGIGISEDEQELIFNRFYQSDSSRSGVGTGLGLAMVKEIASLHGGSVEVNSELGKGSVFTFVLPKKPEQQVK</sequence>
<evidence type="ECO:0000256" key="10">
    <source>
        <dbReference type="ARBA" id="ARBA00022840"/>
    </source>
</evidence>
<evidence type="ECO:0000259" key="15">
    <source>
        <dbReference type="PROSITE" id="PS50109"/>
    </source>
</evidence>
<dbReference type="EC" id="2.7.13.3" evidence="3"/>
<evidence type="ECO:0000313" key="18">
    <source>
        <dbReference type="Proteomes" id="UP000824136"/>
    </source>
</evidence>
<keyword evidence="7 14" id="KW-0812">Transmembrane</keyword>
<dbReference type="Pfam" id="PF00672">
    <property type="entry name" value="HAMP"/>
    <property type="match status" value="1"/>
</dbReference>
<gene>
    <name evidence="17" type="ORF">IAC39_02695</name>
</gene>
<dbReference type="PRINTS" id="PR00344">
    <property type="entry name" value="BCTRLSENSOR"/>
</dbReference>
<accession>A0A9D1KJW8</accession>
<keyword evidence="12" id="KW-0902">Two-component regulatory system</keyword>
<dbReference type="GO" id="GO:0000155">
    <property type="term" value="F:phosphorelay sensor kinase activity"/>
    <property type="evidence" value="ECO:0007669"/>
    <property type="project" value="InterPro"/>
</dbReference>
<dbReference type="SUPFAM" id="SSF47384">
    <property type="entry name" value="Homodimeric domain of signal transducing histidine kinase"/>
    <property type="match status" value="1"/>
</dbReference>
<keyword evidence="13 14" id="KW-0472">Membrane</keyword>
<dbReference type="Proteomes" id="UP000824136">
    <property type="component" value="Unassembled WGS sequence"/>
</dbReference>
<comment type="caution">
    <text evidence="17">The sequence shown here is derived from an EMBL/GenBank/DDBJ whole genome shotgun (WGS) entry which is preliminary data.</text>
</comment>
<dbReference type="Gene3D" id="3.30.565.10">
    <property type="entry name" value="Histidine kinase-like ATPase, C-terminal domain"/>
    <property type="match status" value="1"/>
</dbReference>
<dbReference type="SMART" id="SM00304">
    <property type="entry name" value="HAMP"/>
    <property type="match status" value="1"/>
</dbReference>
<keyword evidence="6" id="KW-0808">Transferase</keyword>
<evidence type="ECO:0000256" key="1">
    <source>
        <dbReference type="ARBA" id="ARBA00000085"/>
    </source>
</evidence>
<comment type="catalytic activity">
    <reaction evidence="1">
        <text>ATP + protein L-histidine = ADP + protein N-phospho-L-histidine.</text>
        <dbReference type="EC" id="2.7.13.3"/>
    </reaction>
</comment>
<name>A0A9D1KJW8_9FIRM</name>
<reference evidence="17" key="1">
    <citation type="submission" date="2020-10" db="EMBL/GenBank/DDBJ databases">
        <authorList>
            <person name="Gilroy R."/>
        </authorList>
    </citation>
    <scope>NUCLEOTIDE SEQUENCE</scope>
    <source>
        <strain evidence="17">CHK33-4379</strain>
    </source>
</reference>
<dbReference type="InterPro" id="IPR005467">
    <property type="entry name" value="His_kinase_dom"/>
</dbReference>
<dbReference type="PANTHER" id="PTHR45528">
    <property type="entry name" value="SENSOR HISTIDINE KINASE CPXA"/>
    <property type="match status" value="1"/>
</dbReference>
<evidence type="ECO:0000256" key="13">
    <source>
        <dbReference type="ARBA" id="ARBA00023136"/>
    </source>
</evidence>
<dbReference type="SUPFAM" id="SSF55874">
    <property type="entry name" value="ATPase domain of HSP90 chaperone/DNA topoisomerase II/histidine kinase"/>
    <property type="match status" value="1"/>
</dbReference>
<dbReference type="PANTHER" id="PTHR45528:SF1">
    <property type="entry name" value="SENSOR HISTIDINE KINASE CPXA"/>
    <property type="match status" value="1"/>
</dbReference>
<dbReference type="CDD" id="cd00075">
    <property type="entry name" value="HATPase"/>
    <property type="match status" value="1"/>
</dbReference>
<feature type="transmembrane region" description="Helical" evidence="14">
    <location>
        <begin position="12"/>
        <end position="32"/>
    </location>
</feature>
<feature type="transmembrane region" description="Helical" evidence="14">
    <location>
        <begin position="172"/>
        <end position="193"/>
    </location>
</feature>
<dbReference type="InterPro" id="IPR003660">
    <property type="entry name" value="HAMP_dom"/>
</dbReference>
<evidence type="ECO:0000256" key="9">
    <source>
        <dbReference type="ARBA" id="ARBA00022777"/>
    </source>
</evidence>
<evidence type="ECO:0000256" key="3">
    <source>
        <dbReference type="ARBA" id="ARBA00012438"/>
    </source>
</evidence>
<dbReference type="CDD" id="cd06225">
    <property type="entry name" value="HAMP"/>
    <property type="match status" value="1"/>
</dbReference>
<keyword evidence="4" id="KW-1003">Cell membrane</keyword>
<dbReference type="InterPro" id="IPR036097">
    <property type="entry name" value="HisK_dim/P_sf"/>
</dbReference>
<dbReference type="SUPFAM" id="SSF158472">
    <property type="entry name" value="HAMP domain-like"/>
    <property type="match status" value="1"/>
</dbReference>
<evidence type="ECO:0000313" key="17">
    <source>
        <dbReference type="EMBL" id="HIT58610.1"/>
    </source>
</evidence>
<dbReference type="GO" id="GO:0005524">
    <property type="term" value="F:ATP binding"/>
    <property type="evidence" value="ECO:0007669"/>
    <property type="project" value="UniProtKB-KW"/>
</dbReference>
<protein>
    <recommendedName>
        <fullName evidence="3">histidine kinase</fullName>
        <ecNumber evidence="3">2.7.13.3</ecNumber>
    </recommendedName>
</protein>
<dbReference type="InterPro" id="IPR004358">
    <property type="entry name" value="Sig_transdc_His_kin-like_C"/>
</dbReference>
<keyword evidence="10" id="KW-0067">ATP-binding</keyword>
<organism evidence="17 18">
    <name type="scientific">Candidatus Faeciplasma pullistercoris</name>
    <dbReference type="NCBI Taxonomy" id="2840800"/>
    <lineage>
        <taxon>Bacteria</taxon>
        <taxon>Bacillati</taxon>
        <taxon>Bacillota</taxon>
        <taxon>Clostridia</taxon>
        <taxon>Eubacteriales</taxon>
        <taxon>Oscillospiraceae</taxon>
        <taxon>Oscillospiraceae incertae sedis</taxon>
        <taxon>Candidatus Faeciplasma</taxon>
    </lineage>
</organism>
<keyword evidence="8" id="KW-0547">Nucleotide-binding</keyword>
<dbReference type="SMART" id="SM00387">
    <property type="entry name" value="HATPase_c"/>
    <property type="match status" value="1"/>
</dbReference>
<evidence type="ECO:0000256" key="7">
    <source>
        <dbReference type="ARBA" id="ARBA00022692"/>
    </source>
</evidence>
<dbReference type="Pfam" id="PF02518">
    <property type="entry name" value="HATPase_c"/>
    <property type="match status" value="1"/>
</dbReference>
<evidence type="ECO:0000256" key="5">
    <source>
        <dbReference type="ARBA" id="ARBA00022553"/>
    </source>
</evidence>
<keyword evidence="11 14" id="KW-1133">Transmembrane helix</keyword>
<reference evidence="17" key="2">
    <citation type="journal article" date="2021" name="PeerJ">
        <title>Extensive microbial diversity within the chicken gut microbiome revealed by metagenomics and culture.</title>
        <authorList>
            <person name="Gilroy R."/>
            <person name="Ravi A."/>
            <person name="Getino M."/>
            <person name="Pursley I."/>
            <person name="Horton D.L."/>
            <person name="Alikhan N.F."/>
            <person name="Baker D."/>
            <person name="Gharbi K."/>
            <person name="Hall N."/>
            <person name="Watson M."/>
            <person name="Adriaenssens E.M."/>
            <person name="Foster-Nyarko E."/>
            <person name="Jarju S."/>
            <person name="Secka A."/>
            <person name="Antonio M."/>
            <person name="Oren A."/>
            <person name="Chaudhuri R.R."/>
            <person name="La Ragione R."/>
            <person name="Hildebrand F."/>
            <person name="Pallen M.J."/>
        </authorList>
    </citation>
    <scope>NUCLEOTIDE SEQUENCE</scope>
    <source>
        <strain evidence="17">CHK33-4379</strain>
    </source>
</reference>
<dbReference type="GO" id="GO:0005886">
    <property type="term" value="C:plasma membrane"/>
    <property type="evidence" value="ECO:0007669"/>
    <property type="project" value="UniProtKB-SubCell"/>
</dbReference>
<comment type="subcellular location">
    <subcellularLocation>
        <location evidence="2">Cell membrane</location>
        <topology evidence="2">Multi-pass membrane protein</topology>
    </subcellularLocation>
</comment>
<feature type="domain" description="Histidine kinase" evidence="15">
    <location>
        <begin position="256"/>
        <end position="469"/>
    </location>
</feature>
<dbReference type="PROSITE" id="PS50109">
    <property type="entry name" value="HIS_KIN"/>
    <property type="match status" value="1"/>
</dbReference>
<evidence type="ECO:0000256" key="8">
    <source>
        <dbReference type="ARBA" id="ARBA00022741"/>
    </source>
</evidence>
<dbReference type="CDD" id="cd00082">
    <property type="entry name" value="HisKA"/>
    <property type="match status" value="1"/>
</dbReference>
<dbReference type="FunFam" id="3.30.565.10:FF:000006">
    <property type="entry name" value="Sensor histidine kinase WalK"/>
    <property type="match status" value="1"/>
</dbReference>
<dbReference type="InterPro" id="IPR003594">
    <property type="entry name" value="HATPase_dom"/>
</dbReference>
<evidence type="ECO:0000256" key="4">
    <source>
        <dbReference type="ARBA" id="ARBA00022475"/>
    </source>
</evidence>
<dbReference type="EMBL" id="DVLL01000012">
    <property type="protein sequence ID" value="HIT58610.1"/>
    <property type="molecule type" value="Genomic_DNA"/>
</dbReference>
<evidence type="ECO:0000256" key="6">
    <source>
        <dbReference type="ARBA" id="ARBA00022679"/>
    </source>
</evidence>
<evidence type="ECO:0000256" key="14">
    <source>
        <dbReference type="SAM" id="Phobius"/>
    </source>
</evidence>